<sequence>MAAVGVNVGDGGDTTGQQQHPPAPIILFSLTIFGKFCSLFHWSGHGLIMRHVGAMYVGAGSRQRKRLMYNRMSAILRTKSSVKVALGMDGRDIMEVKKCPHREVDEADIEAYRRDGFVVLRGAVPAGILSSLERGVDFNMSSPSAWSNDYAGPPPEGGADDGCGGRFFDDYVNWDRIPEFRHAATSGPLPRIAGDLMGTRSPRFYHEHVLVKEPGTVASTPWHQDDPYYGIDSMNNVSLWMPLDPVPDVVALRCLAGSHADGRRYVPNRFVDGAPYVSVAPDGFEMLTDPARFWSDPRQRSCPANPGDVVAFHFRTLHAAPALEDHRGRRRVVSFRYLDDDARWSLRPWKTSPPFSNGGLVPGDLLDGGRFPIVDLDGGPSSSSHP</sequence>
<evidence type="ECO:0000256" key="1">
    <source>
        <dbReference type="ARBA" id="ARBA00001962"/>
    </source>
</evidence>
<evidence type="ECO:0008006" key="4">
    <source>
        <dbReference type="Google" id="ProtNLM"/>
    </source>
</evidence>
<dbReference type="EMBL" id="JALLAZ020001794">
    <property type="protein sequence ID" value="KAL3763745.1"/>
    <property type="molecule type" value="Genomic_DNA"/>
</dbReference>
<accession>A0ABD3MI33</accession>
<dbReference type="SUPFAM" id="SSF51197">
    <property type="entry name" value="Clavaminate synthase-like"/>
    <property type="match status" value="1"/>
</dbReference>
<comment type="caution">
    <text evidence="2">The sequence shown here is derived from an EMBL/GenBank/DDBJ whole genome shotgun (WGS) entry which is preliminary data.</text>
</comment>
<dbReference type="PANTHER" id="PTHR20883">
    <property type="entry name" value="PHYTANOYL-COA DIOXYGENASE DOMAIN CONTAINING 1"/>
    <property type="match status" value="1"/>
</dbReference>
<evidence type="ECO:0000313" key="3">
    <source>
        <dbReference type="Proteomes" id="UP001530315"/>
    </source>
</evidence>
<proteinExistence type="predicted"/>
<dbReference type="InterPro" id="IPR008775">
    <property type="entry name" value="Phytyl_CoA_dOase-like"/>
</dbReference>
<comment type="cofactor">
    <cofactor evidence="1">
        <name>Fe cation</name>
        <dbReference type="ChEBI" id="CHEBI:24875"/>
    </cofactor>
</comment>
<dbReference type="AlphaFoldDB" id="A0ABD3MI33"/>
<dbReference type="Gene3D" id="2.60.120.620">
    <property type="entry name" value="q2cbj1_9rhob like domain"/>
    <property type="match status" value="1"/>
</dbReference>
<gene>
    <name evidence="2" type="ORF">ACHAW5_006189</name>
</gene>
<reference evidence="2 3" key="1">
    <citation type="submission" date="2024-10" db="EMBL/GenBank/DDBJ databases">
        <title>Updated reference genomes for cyclostephanoid diatoms.</title>
        <authorList>
            <person name="Roberts W.R."/>
            <person name="Alverson A.J."/>
        </authorList>
    </citation>
    <scope>NUCLEOTIDE SEQUENCE [LARGE SCALE GENOMIC DNA]</scope>
    <source>
        <strain evidence="2 3">AJA276-08</strain>
    </source>
</reference>
<keyword evidence="3" id="KW-1185">Reference proteome</keyword>
<dbReference type="Pfam" id="PF05721">
    <property type="entry name" value="PhyH"/>
    <property type="match status" value="1"/>
</dbReference>
<organism evidence="2 3">
    <name type="scientific">Stephanodiscus triporus</name>
    <dbReference type="NCBI Taxonomy" id="2934178"/>
    <lineage>
        <taxon>Eukaryota</taxon>
        <taxon>Sar</taxon>
        <taxon>Stramenopiles</taxon>
        <taxon>Ochrophyta</taxon>
        <taxon>Bacillariophyta</taxon>
        <taxon>Coscinodiscophyceae</taxon>
        <taxon>Thalassiosirophycidae</taxon>
        <taxon>Stephanodiscales</taxon>
        <taxon>Stephanodiscaceae</taxon>
        <taxon>Stephanodiscus</taxon>
    </lineage>
</organism>
<name>A0ABD3MI33_9STRA</name>
<dbReference type="PANTHER" id="PTHR20883:SF49">
    <property type="entry name" value="PHYTANOYL-COA DIOXYGENASE"/>
    <property type="match status" value="1"/>
</dbReference>
<protein>
    <recommendedName>
        <fullName evidence="4">Phytanoyl-CoA dioxygenase</fullName>
    </recommendedName>
</protein>
<evidence type="ECO:0000313" key="2">
    <source>
        <dbReference type="EMBL" id="KAL3763745.1"/>
    </source>
</evidence>
<dbReference type="Proteomes" id="UP001530315">
    <property type="component" value="Unassembled WGS sequence"/>
</dbReference>